<dbReference type="AlphaFoldDB" id="A0A381ZXL4"/>
<evidence type="ECO:0008006" key="4">
    <source>
        <dbReference type="Google" id="ProtNLM"/>
    </source>
</evidence>
<feature type="transmembrane region" description="Helical" evidence="2">
    <location>
        <begin position="23"/>
        <end position="41"/>
    </location>
</feature>
<dbReference type="Pfam" id="PF07676">
    <property type="entry name" value="PD40"/>
    <property type="match status" value="1"/>
</dbReference>
<dbReference type="InterPro" id="IPR011659">
    <property type="entry name" value="WD40"/>
</dbReference>
<name>A0A381ZXL4_9ZZZZ</name>
<dbReference type="InterPro" id="IPR011042">
    <property type="entry name" value="6-blade_b-propeller_TolB-like"/>
</dbReference>
<accession>A0A381ZXL4</accession>
<dbReference type="PANTHER" id="PTHR36842:SF1">
    <property type="entry name" value="PROTEIN TOLB"/>
    <property type="match status" value="1"/>
</dbReference>
<sequence>MTSVIKEQTGMTSDWDKFKQSNIARILIGYALIVFAFMQIFDYLLPVIEAPLWVSQTLTLILFLGFPVSLLVGWVTQKPATHSERSFSADESKPPYSMPRQKLVLIGLGSSVIFGFLGLVLMPYMLGQSQLPDEERNFLDGSSAAFSSLSPKLDLFLGETSAHPARGFRTEISLSPNGKMLAYLVNLPTSVEIYLRDLELREPARLLTAASRGAGVGRLMFSPDGEWINYLDDAALVRVSVSGGTSQKIHNSISFMSGFSLFGSDQILFTDASRRLISGSIVSSTIQVFESEDSYLEWPSFMPGGTHALVTRVEKGGSAKDGAIEILNLETLETTAIIENAFNAKYVPTGHIVFARGSSLWAVPFNLSELSVVGDQVPVVLAMETNGNEGTAIYTFSETGRLIYLEGLDVSTEIAGSRISEVNKEGIVRNLEIPNLDYGQVDISQNEGNLALTIYDGPESDVWIINTEVETLERRTFDGKSLRPVWANDEMIYYYSKGEGIKALAADGTGQSTVVFPTDVEAFPTSVSSDGDIIFSMGSPLKLYSFNPANLGSQEFLADELDITPIVHSWHGSQISPDGKWIAYASEETGERHIFVRPYPNLTQGKWQASAEPGFMPLWSKRNQELYYWSEGHRQYAIPYEIFNTNLDQEAMRFSSPNELFAISGMRGNKLINTWATDPDNNFFMVLFPEEAIITPEQVLENQTILAVVENWFDELKELAPANIQ</sequence>
<proteinExistence type="inferred from homology"/>
<dbReference type="EMBL" id="UINC01023033">
    <property type="protein sequence ID" value="SVA93889.1"/>
    <property type="molecule type" value="Genomic_DNA"/>
</dbReference>
<protein>
    <recommendedName>
        <fullName evidence="4">Dipeptidylpeptidase IV N-terminal domain-containing protein</fullName>
    </recommendedName>
</protein>
<feature type="transmembrane region" description="Helical" evidence="2">
    <location>
        <begin position="103"/>
        <end position="126"/>
    </location>
</feature>
<dbReference type="SUPFAM" id="SSF82171">
    <property type="entry name" value="DPP6 N-terminal domain-like"/>
    <property type="match status" value="1"/>
</dbReference>
<keyword evidence="2" id="KW-0812">Transmembrane</keyword>
<feature type="transmembrane region" description="Helical" evidence="2">
    <location>
        <begin position="53"/>
        <end position="75"/>
    </location>
</feature>
<keyword evidence="2" id="KW-1133">Transmembrane helix</keyword>
<dbReference type="PANTHER" id="PTHR36842">
    <property type="entry name" value="PROTEIN TOLB HOMOLOG"/>
    <property type="match status" value="1"/>
</dbReference>
<keyword evidence="2" id="KW-0472">Membrane</keyword>
<comment type="similarity">
    <text evidence="1">Belongs to the TolB family.</text>
</comment>
<organism evidence="3">
    <name type="scientific">marine metagenome</name>
    <dbReference type="NCBI Taxonomy" id="408172"/>
    <lineage>
        <taxon>unclassified sequences</taxon>
        <taxon>metagenomes</taxon>
        <taxon>ecological metagenomes</taxon>
    </lineage>
</organism>
<evidence type="ECO:0000313" key="3">
    <source>
        <dbReference type="EMBL" id="SVA93889.1"/>
    </source>
</evidence>
<reference evidence="3" key="1">
    <citation type="submission" date="2018-05" db="EMBL/GenBank/DDBJ databases">
        <authorList>
            <person name="Lanie J.A."/>
            <person name="Ng W.-L."/>
            <person name="Kazmierczak K.M."/>
            <person name="Andrzejewski T.M."/>
            <person name="Davidsen T.M."/>
            <person name="Wayne K.J."/>
            <person name="Tettelin H."/>
            <person name="Glass J.I."/>
            <person name="Rusch D."/>
            <person name="Podicherti R."/>
            <person name="Tsui H.-C.T."/>
            <person name="Winkler M.E."/>
        </authorList>
    </citation>
    <scope>NUCLEOTIDE SEQUENCE</scope>
</reference>
<evidence type="ECO:0000256" key="2">
    <source>
        <dbReference type="SAM" id="Phobius"/>
    </source>
</evidence>
<gene>
    <name evidence="3" type="ORF">METZ01_LOCUS146743</name>
</gene>
<dbReference type="Gene3D" id="2.120.10.30">
    <property type="entry name" value="TolB, C-terminal domain"/>
    <property type="match status" value="3"/>
</dbReference>
<evidence type="ECO:0000256" key="1">
    <source>
        <dbReference type="ARBA" id="ARBA00009820"/>
    </source>
</evidence>